<organism evidence="1 2">
    <name type="scientific">Salix suchowensis</name>
    <dbReference type="NCBI Taxonomy" id="1278906"/>
    <lineage>
        <taxon>Eukaryota</taxon>
        <taxon>Viridiplantae</taxon>
        <taxon>Streptophyta</taxon>
        <taxon>Embryophyta</taxon>
        <taxon>Tracheophyta</taxon>
        <taxon>Spermatophyta</taxon>
        <taxon>Magnoliopsida</taxon>
        <taxon>eudicotyledons</taxon>
        <taxon>Gunneridae</taxon>
        <taxon>Pentapetalae</taxon>
        <taxon>rosids</taxon>
        <taxon>fabids</taxon>
        <taxon>Malpighiales</taxon>
        <taxon>Salicaceae</taxon>
        <taxon>Saliceae</taxon>
        <taxon>Salix</taxon>
    </lineage>
</organism>
<proteinExistence type="predicted"/>
<evidence type="ECO:0000313" key="2">
    <source>
        <dbReference type="Proteomes" id="UP001141253"/>
    </source>
</evidence>
<keyword evidence="2" id="KW-1185">Reference proteome</keyword>
<protein>
    <submittedName>
        <fullName evidence="1">Uncharacterized protein</fullName>
    </submittedName>
</protein>
<reference evidence="1" key="2">
    <citation type="journal article" date="2023" name="Int. J. Mol. Sci.">
        <title>De Novo Assembly and Annotation of 11 Diverse Shrub Willow (Salix) Genomes Reveals Novel Gene Organization in Sex-Linked Regions.</title>
        <authorList>
            <person name="Hyden B."/>
            <person name="Feng K."/>
            <person name="Yates T.B."/>
            <person name="Jawdy S."/>
            <person name="Cereghino C."/>
            <person name="Smart L.B."/>
            <person name="Muchero W."/>
        </authorList>
    </citation>
    <scope>NUCLEOTIDE SEQUENCE</scope>
    <source>
        <tissue evidence="1">Shoot tip</tissue>
    </source>
</reference>
<comment type="caution">
    <text evidence="1">The sequence shown here is derived from an EMBL/GenBank/DDBJ whole genome shotgun (WGS) entry which is preliminary data.</text>
</comment>
<gene>
    <name evidence="1" type="ORF">OIU77_001553</name>
</gene>
<dbReference type="EMBL" id="JAPFFI010000013">
    <property type="protein sequence ID" value="KAJ6371063.1"/>
    <property type="molecule type" value="Genomic_DNA"/>
</dbReference>
<dbReference type="Proteomes" id="UP001141253">
    <property type="component" value="Chromosome 17"/>
</dbReference>
<evidence type="ECO:0000313" key="1">
    <source>
        <dbReference type="EMBL" id="KAJ6371063.1"/>
    </source>
</evidence>
<accession>A0ABQ9B1U5</accession>
<reference evidence="1" key="1">
    <citation type="submission" date="2022-10" db="EMBL/GenBank/DDBJ databases">
        <authorList>
            <person name="Hyden B.L."/>
            <person name="Feng K."/>
            <person name="Yates T."/>
            <person name="Jawdy S."/>
            <person name="Smart L.B."/>
            <person name="Muchero W."/>
        </authorList>
    </citation>
    <scope>NUCLEOTIDE SEQUENCE</scope>
    <source>
        <tissue evidence="1">Shoot tip</tissue>
    </source>
</reference>
<name>A0ABQ9B1U5_9ROSI</name>
<sequence length="67" mass="7529">MGLEIVFRLGVGWEQQRSLGRFLGHHALTTLFALAIHHCQLGLVTHRGVVARAPIQLIPCRQLVNYD</sequence>